<dbReference type="InterPro" id="IPR040503">
    <property type="entry name" value="TRHO_N"/>
</dbReference>
<name>A0A7S2WJY2_9STRA</name>
<organism evidence="3">
    <name type="scientific">Mucochytrium quahogii</name>
    <dbReference type="NCBI Taxonomy" id="96639"/>
    <lineage>
        <taxon>Eukaryota</taxon>
        <taxon>Sar</taxon>
        <taxon>Stramenopiles</taxon>
        <taxon>Bigyra</taxon>
        <taxon>Labyrinthulomycetes</taxon>
        <taxon>Thraustochytrida</taxon>
        <taxon>Thraustochytriidae</taxon>
        <taxon>Mucochytrium</taxon>
    </lineage>
</organism>
<protein>
    <recommendedName>
        <fullName evidence="2">Rhodanese domain-containing protein</fullName>
    </recommendedName>
</protein>
<dbReference type="InterPro" id="IPR020936">
    <property type="entry name" value="TrhO"/>
</dbReference>
<evidence type="ECO:0000313" key="3">
    <source>
        <dbReference type="EMBL" id="CAD9693203.1"/>
    </source>
</evidence>
<dbReference type="SUPFAM" id="SSF52821">
    <property type="entry name" value="Rhodanese/Cell cycle control phosphatase"/>
    <property type="match status" value="1"/>
</dbReference>
<dbReference type="AlphaFoldDB" id="A0A7S2WJY2"/>
<sequence length="418" mass="47981">MFLRGTRLSTSFRHRFVTCWDSVRIHQQASVQEWFWRIETTRRRAELCTGRSRNWEGLSGTMTEESVAKKAKVEMEGQRSKEHDHTVEKDDSIVVAALYKFANLDDYEEMREPLAAFCKENEIRGTLLLAKEGINGTVSGSRKGIDALLKRLRSDPRLADLDHKESYHETKPFMRMKVRLKKEIVTLGVPEVDPNTNVGTYVPPKEWNKLISDPEVILIDTRNKYEVDIGTFKNAVDPKTDTFREFPEFTDKFLAGEDKSRKIAMFCTGGIRCEKSTSFLKQRGFENVYHLKGGILKYLEEVPKTESLWEGECYVFDQRVAVGHDLKKGEYEMCGGCRHPLTAEDKTHEKFRLGIECGYCAGKRPEEYVKRAEARQRQIEIAKARNQEHLGADYSKPAKASAKSSEQDETYEPVGQVA</sequence>
<dbReference type="InterPro" id="IPR036873">
    <property type="entry name" value="Rhodanese-like_dom_sf"/>
</dbReference>
<gene>
    <name evidence="3" type="ORF">QSP1433_LOCUS11633</name>
</gene>
<feature type="domain" description="Rhodanese" evidence="2">
    <location>
        <begin position="212"/>
        <end position="307"/>
    </location>
</feature>
<evidence type="ECO:0000259" key="2">
    <source>
        <dbReference type="PROSITE" id="PS50206"/>
    </source>
</evidence>
<dbReference type="CDD" id="cd01518">
    <property type="entry name" value="RHOD_YceA"/>
    <property type="match status" value="1"/>
</dbReference>
<dbReference type="Gene3D" id="3.30.70.100">
    <property type="match status" value="1"/>
</dbReference>
<accession>A0A7S2WJY2</accession>
<dbReference type="InterPro" id="IPR001763">
    <property type="entry name" value="Rhodanese-like_dom"/>
</dbReference>
<dbReference type="PANTHER" id="PTHR43268:SF3">
    <property type="entry name" value="RHODANESE-LIKE DOMAIN-CONTAINING PROTEIN 7-RELATED"/>
    <property type="match status" value="1"/>
</dbReference>
<feature type="compositionally biased region" description="Basic and acidic residues" evidence="1">
    <location>
        <begin position="380"/>
        <end position="391"/>
    </location>
</feature>
<dbReference type="EMBL" id="HBHK01018362">
    <property type="protein sequence ID" value="CAD9693203.1"/>
    <property type="molecule type" value="Transcribed_RNA"/>
</dbReference>
<proteinExistence type="inferred from homology"/>
<dbReference type="NCBIfam" id="NF001136">
    <property type="entry name" value="PRK00142.1-4"/>
    <property type="match status" value="1"/>
</dbReference>
<dbReference type="PROSITE" id="PS50206">
    <property type="entry name" value="RHODANESE_3"/>
    <property type="match status" value="1"/>
</dbReference>
<dbReference type="Pfam" id="PF17773">
    <property type="entry name" value="UPF0176_N"/>
    <property type="match status" value="1"/>
</dbReference>
<dbReference type="SMART" id="SM00450">
    <property type="entry name" value="RHOD"/>
    <property type="match status" value="1"/>
</dbReference>
<feature type="compositionally biased region" description="Low complexity" evidence="1">
    <location>
        <begin position="395"/>
        <end position="404"/>
    </location>
</feature>
<feature type="region of interest" description="Disordered" evidence="1">
    <location>
        <begin position="380"/>
        <end position="418"/>
    </location>
</feature>
<reference evidence="3" key="1">
    <citation type="submission" date="2021-01" db="EMBL/GenBank/DDBJ databases">
        <authorList>
            <person name="Corre E."/>
            <person name="Pelletier E."/>
            <person name="Niang G."/>
            <person name="Scheremetjew M."/>
            <person name="Finn R."/>
            <person name="Kale V."/>
            <person name="Holt S."/>
            <person name="Cochrane G."/>
            <person name="Meng A."/>
            <person name="Brown T."/>
            <person name="Cohen L."/>
        </authorList>
    </citation>
    <scope>NUCLEOTIDE SEQUENCE</scope>
    <source>
        <strain evidence="3">NY070348D</strain>
    </source>
</reference>
<dbReference type="Pfam" id="PF00581">
    <property type="entry name" value="Rhodanese"/>
    <property type="match status" value="1"/>
</dbReference>
<dbReference type="HAMAP" id="MF_00469">
    <property type="entry name" value="TrhO"/>
    <property type="match status" value="1"/>
</dbReference>
<evidence type="ECO:0000256" key="1">
    <source>
        <dbReference type="SAM" id="MobiDB-lite"/>
    </source>
</evidence>
<dbReference type="PANTHER" id="PTHR43268">
    <property type="entry name" value="THIOSULFATE SULFURTRANSFERASE/RHODANESE-LIKE DOMAIN-CONTAINING PROTEIN 2"/>
    <property type="match status" value="1"/>
</dbReference>
<dbReference type="Gene3D" id="3.40.250.10">
    <property type="entry name" value="Rhodanese-like domain"/>
    <property type="match status" value="1"/>
</dbReference>